<name>W4FSX0_APHAT</name>
<reference evidence="1" key="1">
    <citation type="submission" date="2013-12" db="EMBL/GenBank/DDBJ databases">
        <title>The Genome Sequence of Aphanomyces astaci APO3.</title>
        <authorList>
            <consortium name="The Broad Institute Genomics Platform"/>
            <person name="Russ C."/>
            <person name="Tyler B."/>
            <person name="van West P."/>
            <person name="Dieguez-Uribeondo J."/>
            <person name="Young S.K."/>
            <person name="Zeng Q."/>
            <person name="Gargeya S."/>
            <person name="Fitzgerald M."/>
            <person name="Abouelleil A."/>
            <person name="Alvarado L."/>
            <person name="Chapman S.B."/>
            <person name="Gainer-Dewar J."/>
            <person name="Goldberg J."/>
            <person name="Griggs A."/>
            <person name="Gujja S."/>
            <person name="Hansen M."/>
            <person name="Howarth C."/>
            <person name="Imamovic A."/>
            <person name="Ireland A."/>
            <person name="Larimer J."/>
            <person name="McCowan C."/>
            <person name="Murphy C."/>
            <person name="Pearson M."/>
            <person name="Poon T.W."/>
            <person name="Priest M."/>
            <person name="Roberts A."/>
            <person name="Saif S."/>
            <person name="Shea T."/>
            <person name="Sykes S."/>
            <person name="Wortman J."/>
            <person name="Nusbaum C."/>
            <person name="Birren B."/>
        </authorList>
    </citation>
    <scope>NUCLEOTIDE SEQUENCE [LARGE SCALE GENOMIC DNA]</scope>
    <source>
        <strain evidence="1">APO3</strain>
    </source>
</reference>
<dbReference type="AlphaFoldDB" id="W4FSX0"/>
<organism evidence="1">
    <name type="scientific">Aphanomyces astaci</name>
    <name type="common">Crayfish plague agent</name>
    <dbReference type="NCBI Taxonomy" id="112090"/>
    <lineage>
        <taxon>Eukaryota</taxon>
        <taxon>Sar</taxon>
        <taxon>Stramenopiles</taxon>
        <taxon>Oomycota</taxon>
        <taxon>Saprolegniomycetes</taxon>
        <taxon>Saprolegniales</taxon>
        <taxon>Verrucalvaceae</taxon>
        <taxon>Aphanomyces</taxon>
    </lineage>
</organism>
<gene>
    <name evidence="1" type="ORF">H257_13969</name>
</gene>
<protein>
    <submittedName>
        <fullName evidence="1">Uncharacterized protein</fullName>
    </submittedName>
</protein>
<dbReference type="EMBL" id="KI913165">
    <property type="protein sequence ID" value="ETV70595.1"/>
    <property type="molecule type" value="Genomic_DNA"/>
</dbReference>
<dbReference type="GeneID" id="20815965"/>
<proteinExistence type="predicted"/>
<dbReference type="RefSeq" id="XP_009839978.1">
    <property type="nucleotide sequence ID" value="XM_009841676.1"/>
</dbReference>
<sequence>MESNRRAWVALVDGKGAQLTSPGKVSVSPDNDVDDVKQAVKVKFHNLLERIARPDLSVYADQAAFARNDAPLAADARVEGYGEHWANPILVVAPSTSNKRQREDHVETHGAVESPVSVFSNKAWRNFVSTVKPKLSGKHPLDLLHF</sequence>
<accession>W4FSX0</accession>
<dbReference type="VEuPathDB" id="FungiDB:H257_13969"/>
<evidence type="ECO:0000313" key="1">
    <source>
        <dbReference type="EMBL" id="ETV70595.1"/>
    </source>
</evidence>